<keyword evidence="9" id="KW-1185">Reference proteome</keyword>
<dbReference type="InterPro" id="IPR037185">
    <property type="entry name" value="EmrE-like"/>
</dbReference>
<keyword evidence="4 6" id="KW-1133">Transmembrane helix</keyword>
<evidence type="ECO:0000256" key="6">
    <source>
        <dbReference type="SAM" id="Phobius"/>
    </source>
</evidence>
<dbReference type="EMBL" id="JAIGNO010000002">
    <property type="protein sequence ID" value="MBX7481671.1"/>
    <property type="molecule type" value="Genomic_DNA"/>
</dbReference>
<dbReference type="PANTHER" id="PTHR32322:SF2">
    <property type="entry name" value="EAMA DOMAIN-CONTAINING PROTEIN"/>
    <property type="match status" value="1"/>
</dbReference>
<feature type="transmembrane region" description="Helical" evidence="6">
    <location>
        <begin position="208"/>
        <end position="233"/>
    </location>
</feature>
<dbReference type="SUPFAM" id="SSF103481">
    <property type="entry name" value="Multidrug resistance efflux transporter EmrE"/>
    <property type="match status" value="2"/>
</dbReference>
<feature type="transmembrane region" description="Helical" evidence="6">
    <location>
        <begin position="96"/>
        <end position="114"/>
    </location>
</feature>
<accession>A0ABS7J323</accession>
<gene>
    <name evidence="8" type="ORF">K3174_03955</name>
</gene>
<feature type="domain" description="EamA" evidence="7">
    <location>
        <begin position="9"/>
        <end position="135"/>
    </location>
</feature>
<comment type="subcellular location">
    <subcellularLocation>
        <location evidence="1">Membrane</location>
        <topology evidence="1">Multi-pass membrane protein</topology>
    </subcellularLocation>
</comment>
<feature type="transmembrane region" description="Helical" evidence="6">
    <location>
        <begin position="126"/>
        <end position="145"/>
    </location>
</feature>
<feature type="transmembrane region" description="Helical" evidence="6">
    <location>
        <begin position="12"/>
        <end position="32"/>
    </location>
</feature>
<dbReference type="PANTHER" id="PTHR32322">
    <property type="entry name" value="INNER MEMBRANE TRANSPORTER"/>
    <property type="match status" value="1"/>
</dbReference>
<evidence type="ECO:0000313" key="8">
    <source>
        <dbReference type="EMBL" id="MBX7481671.1"/>
    </source>
</evidence>
<evidence type="ECO:0000256" key="3">
    <source>
        <dbReference type="ARBA" id="ARBA00022692"/>
    </source>
</evidence>
<dbReference type="InterPro" id="IPR050638">
    <property type="entry name" value="AA-Vitamin_Transporters"/>
</dbReference>
<feature type="transmembrane region" description="Helical" evidence="6">
    <location>
        <begin position="69"/>
        <end position="90"/>
    </location>
</feature>
<feature type="transmembrane region" description="Helical" evidence="6">
    <location>
        <begin position="240"/>
        <end position="263"/>
    </location>
</feature>
<dbReference type="RefSeq" id="WP_221555769.1">
    <property type="nucleotide sequence ID" value="NZ_JAIGNO010000002.1"/>
</dbReference>
<evidence type="ECO:0000256" key="5">
    <source>
        <dbReference type="ARBA" id="ARBA00023136"/>
    </source>
</evidence>
<organism evidence="8 9">
    <name type="scientific">Qipengyuania qiaonensis</name>
    <dbReference type="NCBI Taxonomy" id="2867240"/>
    <lineage>
        <taxon>Bacteria</taxon>
        <taxon>Pseudomonadati</taxon>
        <taxon>Pseudomonadota</taxon>
        <taxon>Alphaproteobacteria</taxon>
        <taxon>Sphingomonadales</taxon>
        <taxon>Erythrobacteraceae</taxon>
        <taxon>Qipengyuania</taxon>
    </lineage>
</organism>
<evidence type="ECO:0000259" key="7">
    <source>
        <dbReference type="Pfam" id="PF00892"/>
    </source>
</evidence>
<keyword evidence="3 6" id="KW-0812">Transmembrane</keyword>
<evidence type="ECO:0000256" key="4">
    <source>
        <dbReference type="ARBA" id="ARBA00022989"/>
    </source>
</evidence>
<comment type="similarity">
    <text evidence="2">Belongs to the EamA transporter family.</text>
</comment>
<feature type="transmembrane region" description="Helical" evidence="6">
    <location>
        <begin position="38"/>
        <end position="57"/>
    </location>
</feature>
<reference evidence="8 9" key="1">
    <citation type="submission" date="2021-08" db="EMBL/GenBank/DDBJ databases">
        <title>Comparative Genomics Analysis of the Genus Qipengyuania Reveals Extensive Genetic Diversity and Metabolic Versatility, Including the Description of Fifteen Novel Species.</title>
        <authorList>
            <person name="Liu Y."/>
        </authorList>
    </citation>
    <scope>NUCLEOTIDE SEQUENCE [LARGE SCALE GENOMIC DNA]</scope>
    <source>
        <strain evidence="8 9">6D47A</strain>
    </source>
</reference>
<evidence type="ECO:0000256" key="1">
    <source>
        <dbReference type="ARBA" id="ARBA00004141"/>
    </source>
</evidence>
<evidence type="ECO:0000256" key="2">
    <source>
        <dbReference type="ARBA" id="ARBA00007362"/>
    </source>
</evidence>
<dbReference type="InterPro" id="IPR000620">
    <property type="entry name" value="EamA_dom"/>
</dbReference>
<protein>
    <submittedName>
        <fullName evidence="8">DMT family transporter</fullName>
    </submittedName>
</protein>
<feature type="transmembrane region" description="Helical" evidence="6">
    <location>
        <begin position="180"/>
        <end position="202"/>
    </location>
</feature>
<feature type="transmembrane region" description="Helical" evidence="6">
    <location>
        <begin position="151"/>
        <end position="168"/>
    </location>
</feature>
<keyword evidence="5 6" id="KW-0472">Membrane</keyword>
<feature type="transmembrane region" description="Helical" evidence="6">
    <location>
        <begin position="269"/>
        <end position="288"/>
    </location>
</feature>
<sequence length="293" mass="30521">MKKPSRVLSGWFSGLTGVVIFSGSLPATRIAVLEIDPLFLSFARASIAGLLAVLVLLATRSKRPAREELLPLAIVSFGVVVGFPMLSALALSRMPASPSILFTALLPLSTALFAAVRSGERAGWPFWASAALGAALVAGFAWAPGSLADPLGNALMIAAVILCGLGYAEGARLTRSLGGLQVICWALLMAQPFMVPAMLVAAQPDWSLLSTGALVGLGYVSLFSMLIGFIFWYRGLALGGIAAVAQLQLLQPLLALIIAAVLLRETVSPILFLVMFGVIGCVAAARRFQPGSS</sequence>
<comment type="caution">
    <text evidence="8">The sequence shown here is derived from an EMBL/GenBank/DDBJ whole genome shotgun (WGS) entry which is preliminary data.</text>
</comment>
<feature type="domain" description="EamA" evidence="7">
    <location>
        <begin position="151"/>
        <end position="280"/>
    </location>
</feature>
<evidence type="ECO:0000313" key="9">
    <source>
        <dbReference type="Proteomes" id="UP000755104"/>
    </source>
</evidence>
<proteinExistence type="inferred from homology"/>
<dbReference type="Pfam" id="PF00892">
    <property type="entry name" value="EamA"/>
    <property type="match status" value="2"/>
</dbReference>
<dbReference type="Proteomes" id="UP000755104">
    <property type="component" value="Unassembled WGS sequence"/>
</dbReference>
<name>A0ABS7J323_9SPHN</name>